<dbReference type="OMA" id="NDPCEDA"/>
<protein>
    <submittedName>
        <fullName evidence="1">Uncharacterized protein</fullName>
    </submittedName>
</protein>
<reference evidence="1 2" key="1">
    <citation type="journal article" date="2006" name="Science">
        <title>Phytophthora genome sequences uncover evolutionary origins and mechanisms of pathogenesis.</title>
        <authorList>
            <person name="Tyler B.M."/>
            <person name="Tripathy S."/>
            <person name="Zhang X."/>
            <person name="Dehal P."/>
            <person name="Jiang R.H."/>
            <person name="Aerts A."/>
            <person name="Arredondo F.D."/>
            <person name="Baxter L."/>
            <person name="Bensasson D."/>
            <person name="Beynon J.L."/>
            <person name="Chapman J."/>
            <person name="Damasceno C.M."/>
            <person name="Dorrance A.E."/>
            <person name="Dou D."/>
            <person name="Dickerman A.W."/>
            <person name="Dubchak I.L."/>
            <person name="Garbelotto M."/>
            <person name="Gijzen M."/>
            <person name="Gordon S.G."/>
            <person name="Govers F."/>
            <person name="Grunwald N.J."/>
            <person name="Huang W."/>
            <person name="Ivors K.L."/>
            <person name="Jones R.W."/>
            <person name="Kamoun S."/>
            <person name="Krampis K."/>
            <person name="Lamour K.H."/>
            <person name="Lee M.K."/>
            <person name="McDonald W.H."/>
            <person name="Medina M."/>
            <person name="Meijer H.J."/>
            <person name="Nordberg E.K."/>
            <person name="Maclean D.J."/>
            <person name="Ospina-Giraldo M.D."/>
            <person name="Morris P.F."/>
            <person name="Phuntumart V."/>
            <person name="Putnam N.H."/>
            <person name="Rash S."/>
            <person name="Rose J.K."/>
            <person name="Sakihama Y."/>
            <person name="Salamov A.A."/>
            <person name="Savidor A."/>
            <person name="Scheuring C.F."/>
            <person name="Smith B.M."/>
            <person name="Sobral B.W."/>
            <person name="Terry A."/>
            <person name="Torto-Alalibo T.A."/>
            <person name="Win J."/>
            <person name="Xu Z."/>
            <person name="Zhang H."/>
            <person name="Grigoriev I.V."/>
            <person name="Rokhsar D.S."/>
            <person name="Boore J.L."/>
        </authorList>
    </citation>
    <scope>NUCLEOTIDE SEQUENCE [LARGE SCALE GENOMIC DNA]</scope>
    <source>
        <strain evidence="1 2">P6497</strain>
    </source>
</reference>
<accession>G4Z5X0</accession>
<dbReference type="KEGG" id="psoj:PHYSODRAFT_491647"/>
<evidence type="ECO:0000313" key="1">
    <source>
        <dbReference type="EMBL" id="EGZ20249.1"/>
    </source>
</evidence>
<proteinExistence type="predicted"/>
<dbReference type="GeneID" id="20656732"/>
<dbReference type="RefSeq" id="XP_009522966.1">
    <property type="nucleotide sequence ID" value="XM_009524671.1"/>
</dbReference>
<dbReference type="EMBL" id="JH159153">
    <property type="protein sequence ID" value="EGZ20249.1"/>
    <property type="molecule type" value="Genomic_DNA"/>
</dbReference>
<keyword evidence="2" id="KW-1185">Reference proteome</keyword>
<dbReference type="InParanoid" id="G4Z5X0"/>
<gene>
    <name evidence="1" type="ORF">PHYSODRAFT_491647</name>
</gene>
<dbReference type="Proteomes" id="UP000002640">
    <property type="component" value="Unassembled WGS sequence"/>
</dbReference>
<sequence length="236" mass="27259">MKPVTADACFEVIRVAYANVCNFRSSRELYTSKQQVLGWTHRYRLEGENLQYSICKFFSGMDAQEMSDRGWAIMTTESSYKALHSRGMTSNLHDIQTVNEDNRVLCRELQRPDQNTVMRTLFLSSRFQTAEGYMTIYRALDHEKLGFTGANLPKTEDKSRVDTLDSRPPEPRVVWLDMFAWTSFENRSDGSGVEFQFGGEMKHFSADNAKFWMMEVLLMALRWESRAVAPLITLQG</sequence>
<evidence type="ECO:0000313" key="2">
    <source>
        <dbReference type="Proteomes" id="UP000002640"/>
    </source>
</evidence>
<organism evidence="1 2">
    <name type="scientific">Phytophthora sojae (strain P6497)</name>
    <name type="common">Soybean stem and root rot agent</name>
    <name type="synonym">Phytophthora megasperma f. sp. glycines</name>
    <dbReference type="NCBI Taxonomy" id="1094619"/>
    <lineage>
        <taxon>Eukaryota</taxon>
        <taxon>Sar</taxon>
        <taxon>Stramenopiles</taxon>
        <taxon>Oomycota</taxon>
        <taxon>Peronosporomycetes</taxon>
        <taxon>Peronosporales</taxon>
        <taxon>Peronosporaceae</taxon>
        <taxon>Phytophthora</taxon>
    </lineage>
</organism>
<dbReference type="AlphaFoldDB" id="G4Z5X0"/>
<name>G4Z5X0_PHYSP</name>